<dbReference type="RefSeq" id="WP_340236431.1">
    <property type="nucleotide sequence ID" value="NZ_JBBEWC010000006.1"/>
</dbReference>
<dbReference type="PANTHER" id="PTHR42833:SF4">
    <property type="entry name" value="URIDYLATE KINASE PUMPKIN, CHLOROPLASTIC"/>
    <property type="match status" value="1"/>
</dbReference>
<dbReference type="HAMAP" id="MF_01220_B">
    <property type="entry name" value="PyrH_B"/>
    <property type="match status" value="1"/>
</dbReference>
<dbReference type="GO" id="GO:0033862">
    <property type="term" value="F:UMP kinase activity"/>
    <property type="evidence" value="ECO:0007669"/>
    <property type="project" value="UniProtKB-EC"/>
</dbReference>
<comment type="subunit">
    <text evidence="11">Homohexamer.</text>
</comment>
<evidence type="ECO:0000256" key="11">
    <source>
        <dbReference type="HAMAP-Rule" id="MF_01220"/>
    </source>
</evidence>
<dbReference type="PIRSF" id="PIRSF005650">
    <property type="entry name" value="Uridylate_kin"/>
    <property type="match status" value="1"/>
</dbReference>
<comment type="activity regulation">
    <text evidence="11">Inhibited by UTP.</text>
</comment>
<dbReference type="SUPFAM" id="SSF53633">
    <property type="entry name" value="Carbamate kinase-like"/>
    <property type="match status" value="1"/>
</dbReference>
<comment type="subcellular location">
    <subcellularLocation>
        <location evidence="1 11">Cytoplasm</location>
    </subcellularLocation>
</comment>
<feature type="binding site" evidence="11">
    <location>
        <position position="162"/>
    </location>
    <ligand>
        <name>ATP</name>
        <dbReference type="ChEBI" id="CHEBI:30616"/>
    </ligand>
</feature>
<evidence type="ECO:0000259" key="12">
    <source>
        <dbReference type="Pfam" id="PF00696"/>
    </source>
</evidence>
<evidence type="ECO:0000256" key="9">
    <source>
        <dbReference type="ARBA" id="ARBA00022975"/>
    </source>
</evidence>
<evidence type="ECO:0000256" key="3">
    <source>
        <dbReference type="ARBA" id="ARBA00007614"/>
    </source>
</evidence>
<feature type="binding site" evidence="11">
    <location>
        <position position="60"/>
    </location>
    <ligand>
        <name>ATP</name>
        <dbReference type="ChEBI" id="CHEBI:30616"/>
    </ligand>
</feature>
<reference evidence="14" key="1">
    <citation type="journal article" date="2019" name="Int. J. Syst. Evol. Microbiol.">
        <title>The Global Catalogue of Microorganisms (GCM) 10K type strain sequencing project: providing services to taxonomists for standard genome sequencing and annotation.</title>
        <authorList>
            <consortium name="The Broad Institute Genomics Platform"/>
            <consortium name="The Broad Institute Genome Sequencing Center for Infectious Disease"/>
            <person name="Wu L."/>
            <person name="Ma J."/>
        </authorList>
    </citation>
    <scope>NUCLEOTIDE SEQUENCE [LARGE SCALE GENOMIC DNA]</scope>
    <source>
        <strain evidence="14">KCTC 52344</strain>
    </source>
</reference>
<comment type="pathway">
    <text evidence="2 11">Pyrimidine metabolism; CTP biosynthesis via de novo pathway; UDP from UMP (UMPK route): step 1/1.</text>
</comment>
<dbReference type="InterPro" id="IPR036393">
    <property type="entry name" value="AceGlu_kinase-like_sf"/>
</dbReference>
<feature type="binding site" evidence="11">
    <location>
        <begin position="12"/>
        <end position="15"/>
    </location>
    <ligand>
        <name>ATP</name>
        <dbReference type="ChEBI" id="CHEBI:30616"/>
    </ligand>
</feature>
<feature type="binding site" evidence="11">
    <location>
        <position position="56"/>
    </location>
    <ligand>
        <name>ATP</name>
        <dbReference type="ChEBI" id="CHEBI:30616"/>
    </ligand>
</feature>
<evidence type="ECO:0000256" key="6">
    <source>
        <dbReference type="ARBA" id="ARBA00022741"/>
    </source>
</evidence>
<dbReference type="EMBL" id="JBHULC010000003">
    <property type="protein sequence ID" value="MFD2519714.1"/>
    <property type="molecule type" value="Genomic_DNA"/>
</dbReference>
<evidence type="ECO:0000256" key="2">
    <source>
        <dbReference type="ARBA" id="ARBA00004791"/>
    </source>
</evidence>
<dbReference type="InterPro" id="IPR011817">
    <property type="entry name" value="Uridylate_kinase"/>
</dbReference>
<keyword evidence="7 11" id="KW-0418">Kinase</keyword>
<feature type="binding site" evidence="11">
    <location>
        <position position="171"/>
    </location>
    <ligand>
        <name>ATP</name>
        <dbReference type="ChEBI" id="CHEBI:30616"/>
    </ligand>
</feature>
<proteinExistence type="inferred from homology"/>
<feature type="binding site" evidence="11">
    <location>
        <position position="168"/>
    </location>
    <ligand>
        <name>ATP</name>
        <dbReference type="ChEBI" id="CHEBI:30616"/>
    </ligand>
</feature>
<evidence type="ECO:0000313" key="13">
    <source>
        <dbReference type="EMBL" id="MFD2519714.1"/>
    </source>
</evidence>
<evidence type="ECO:0000256" key="1">
    <source>
        <dbReference type="ARBA" id="ARBA00004496"/>
    </source>
</evidence>
<protein>
    <recommendedName>
        <fullName evidence="11">Uridylate kinase</fullName>
        <shortName evidence="11">UK</shortName>
        <ecNumber evidence="11">2.7.4.22</ecNumber>
    </recommendedName>
    <alternativeName>
        <fullName evidence="11">Uridine monophosphate kinase</fullName>
        <shortName evidence="11">UMP kinase</shortName>
        <shortName evidence="11">UMPK</shortName>
    </alternativeName>
</protein>
<feature type="binding site" evidence="11">
    <location>
        <begin position="135"/>
        <end position="142"/>
    </location>
    <ligand>
        <name>UMP</name>
        <dbReference type="ChEBI" id="CHEBI:57865"/>
    </ligand>
</feature>
<keyword evidence="6 11" id="KW-0547">Nucleotide-binding</keyword>
<comment type="function">
    <text evidence="11">Catalyzes the reversible phosphorylation of UMP to UDP.</text>
</comment>
<gene>
    <name evidence="11 13" type="primary">pyrH</name>
    <name evidence="13" type="ORF">ACFSR2_02390</name>
</gene>
<comment type="caution">
    <text evidence="11">Lacks conserved residue(s) required for the propagation of feature annotation.</text>
</comment>
<sequence length="238" mass="25654">MSQLKYKRILLKLSGEALNGGDKSQIINSDILAQYAIEIKSVVDAGCEVAIVIGGGNIFRGASSNSGIEREQGDYMGMMATVINGMAIQSALEKIGLHTRLLSAIKVEQVAEPFIRRRAIRHLEKGRVVILGAGTGNPYFSTDSGGALRANELGVNLLLKGTSVDGVYTADPRKDPTATRYKQISYDEAISKNLKIMDLTAFALCKENKMPIIVFDMNQEGNLMKVVTGGDLGTLVTE</sequence>
<keyword evidence="5 11" id="KW-0808">Transferase</keyword>
<dbReference type="Gene3D" id="3.40.1160.10">
    <property type="entry name" value="Acetylglutamate kinase-like"/>
    <property type="match status" value="1"/>
</dbReference>
<dbReference type="PANTHER" id="PTHR42833">
    <property type="entry name" value="URIDYLATE KINASE"/>
    <property type="match status" value="1"/>
</dbReference>
<dbReference type="EC" id="2.7.4.22" evidence="11"/>
<feature type="binding site" evidence="11">
    <location>
        <position position="74"/>
    </location>
    <ligand>
        <name>UMP</name>
        <dbReference type="ChEBI" id="CHEBI:57865"/>
    </ligand>
</feature>
<evidence type="ECO:0000313" key="14">
    <source>
        <dbReference type="Proteomes" id="UP001597510"/>
    </source>
</evidence>
<keyword evidence="14" id="KW-1185">Reference proteome</keyword>
<comment type="caution">
    <text evidence="13">The sequence shown here is derived from an EMBL/GenBank/DDBJ whole genome shotgun (WGS) entry which is preliminary data.</text>
</comment>
<accession>A0ABW5J2E6</accession>
<keyword evidence="9 11" id="KW-0665">Pyrimidine biosynthesis</keyword>
<dbReference type="Proteomes" id="UP001597510">
    <property type="component" value="Unassembled WGS sequence"/>
</dbReference>
<feature type="binding site" evidence="11">
    <location>
        <position position="55"/>
    </location>
    <ligand>
        <name>UMP</name>
        <dbReference type="ChEBI" id="CHEBI:57865"/>
    </ligand>
</feature>
<evidence type="ECO:0000256" key="10">
    <source>
        <dbReference type="ARBA" id="ARBA00047767"/>
    </source>
</evidence>
<organism evidence="13 14">
    <name type="scientific">Emticicia soli</name>
    <dbReference type="NCBI Taxonomy" id="2027878"/>
    <lineage>
        <taxon>Bacteria</taxon>
        <taxon>Pseudomonadati</taxon>
        <taxon>Bacteroidota</taxon>
        <taxon>Cytophagia</taxon>
        <taxon>Cytophagales</taxon>
        <taxon>Leadbetterellaceae</taxon>
        <taxon>Emticicia</taxon>
    </lineage>
</organism>
<evidence type="ECO:0000256" key="5">
    <source>
        <dbReference type="ARBA" id="ARBA00022679"/>
    </source>
</evidence>
<name>A0ABW5J2E6_9BACT</name>
<dbReference type="Pfam" id="PF00696">
    <property type="entry name" value="AA_kinase"/>
    <property type="match status" value="1"/>
</dbReference>
<keyword evidence="8 11" id="KW-0067">ATP-binding</keyword>
<keyword evidence="4 11" id="KW-0963">Cytoplasm</keyword>
<dbReference type="InterPro" id="IPR001048">
    <property type="entry name" value="Asp/Glu/Uridylate_kinase"/>
</dbReference>
<evidence type="ECO:0000256" key="7">
    <source>
        <dbReference type="ARBA" id="ARBA00022777"/>
    </source>
</evidence>
<dbReference type="CDD" id="cd04254">
    <property type="entry name" value="AAK_UMPK-PyrH-Ec"/>
    <property type="match status" value="1"/>
</dbReference>
<dbReference type="NCBIfam" id="TIGR02075">
    <property type="entry name" value="pyrH_bact"/>
    <property type="match status" value="1"/>
</dbReference>
<comment type="similarity">
    <text evidence="3 11">Belongs to the UMP kinase family.</text>
</comment>
<evidence type="ECO:0000256" key="8">
    <source>
        <dbReference type="ARBA" id="ARBA00022840"/>
    </source>
</evidence>
<dbReference type="InterPro" id="IPR015963">
    <property type="entry name" value="Uridylate_kinase_bac"/>
</dbReference>
<evidence type="ECO:0000256" key="4">
    <source>
        <dbReference type="ARBA" id="ARBA00022490"/>
    </source>
</evidence>
<comment type="catalytic activity">
    <reaction evidence="10 11">
        <text>UMP + ATP = UDP + ADP</text>
        <dbReference type="Rhea" id="RHEA:24400"/>
        <dbReference type="ChEBI" id="CHEBI:30616"/>
        <dbReference type="ChEBI" id="CHEBI:57865"/>
        <dbReference type="ChEBI" id="CHEBI:58223"/>
        <dbReference type="ChEBI" id="CHEBI:456216"/>
        <dbReference type="EC" id="2.7.4.22"/>
    </reaction>
</comment>
<feature type="domain" description="Aspartate/glutamate/uridylate kinase" evidence="12">
    <location>
        <begin position="7"/>
        <end position="216"/>
    </location>
</feature>